<keyword evidence="3" id="KW-1185">Reference proteome</keyword>
<organism evidence="2 3">
    <name type="scientific">Prorocentrum cordatum</name>
    <dbReference type="NCBI Taxonomy" id="2364126"/>
    <lineage>
        <taxon>Eukaryota</taxon>
        <taxon>Sar</taxon>
        <taxon>Alveolata</taxon>
        <taxon>Dinophyceae</taxon>
        <taxon>Prorocentrales</taxon>
        <taxon>Prorocentraceae</taxon>
        <taxon>Prorocentrum</taxon>
    </lineage>
</organism>
<sequence length="116" mass="12550">MFCSRDNALNPTIPGVNILGLQGAIPSLRGKIGSLKGWIISFTAKTFNSCVHSALGPPPRRCPRESPRGRSWSGRVLARQKSRRPAVTEVQPPHNAPAPTPTSSRSWSGRVLTRQG</sequence>
<protein>
    <submittedName>
        <fullName evidence="2">Uncharacterized protein</fullName>
    </submittedName>
</protein>
<name>A0ABN9S8W1_9DINO</name>
<proteinExistence type="predicted"/>
<evidence type="ECO:0000313" key="3">
    <source>
        <dbReference type="Proteomes" id="UP001189429"/>
    </source>
</evidence>
<reference evidence="2" key="1">
    <citation type="submission" date="2023-10" db="EMBL/GenBank/DDBJ databases">
        <authorList>
            <person name="Chen Y."/>
            <person name="Shah S."/>
            <person name="Dougan E. K."/>
            <person name="Thang M."/>
            <person name="Chan C."/>
        </authorList>
    </citation>
    <scope>NUCLEOTIDE SEQUENCE [LARGE SCALE GENOMIC DNA]</scope>
</reference>
<feature type="region of interest" description="Disordered" evidence="1">
    <location>
        <begin position="53"/>
        <end position="116"/>
    </location>
</feature>
<evidence type="ECO:0000313" key="2">
    <source>
        <dbReference type="EMBL" id="CAK0826151.1"/>
    </source>
</evidence>
<dbReference type="EMBL" id="CAUYUJ010009222">
    <property type="protein sequence ID" value="CAK0826151.1"/>
    <property type="molecule type" value="Genomic_DNA"/>
</dbReference>
<gene>
    <name evidence="2" type="ORF">PCOR1329_LOCUS26088</name>
</gene>
<comment type="caution">
    <text evidence="2">The sequence shown here is derived from an EMBL/GenBank/DDBJ whole genome shotgun (WGS) entry which is preliminary data.</text>
</comment>
<evidence type="ECO:0000256" key="1">
    <source>
        <dbReference type="SAM" id="MobiDB-lite"/>
    </source>
</evidence>
<accession>A0ABN9S8W1</accession>
<dbReference type="Proteomes" id="UP001189429">
    <property type="component" value="Unassembled WGS sequence"/>
</dbReference>